<organism evidence="2 3">
    <name type="scientific">Lysobacter gummosus</name>
    <dbReference type="NCBI Taxonomy" id="262324"/>
    <lineage>
        <taxon>Bacteria</taxon>
        <taxon>Pseudomonadati</taxon>
        <taxon>Pseudomonadota</taxon>
        <taxon>Gammaproteobacteria</taxon>
        <taxon>Lysobacterales</taxon>
        <taxon>Lysobacteraceae</taxon>
        <taxon>Lysobacter</taxon>
    </lineage>
</organism>
<keyword evidence="1" id="KW-1133">Transmembrane helix</keyword>
<evidence type="ECO:0000313" key="2">
    <source>
        <dbReference type="EMBL" id="UNP29297.1"/>
    </source>
</evidence>
<keyword evidence="1" id="KW-0812">Transmembrane</keyword>
<dbReference type="RefSeq" id="WP_057944780.1">
    <property type="nucleotide sequence ID" value="NZ_CP011131.1"/>
</dbReference>
<feature type="transmembrane region" description="Helical" evidence="1">
    <location>
        <begin position="72"/>
        <end position="91"/>
    </location>
</feature>
<dbReference type="Proteomes" id="UP000829194">
    <property type="component" value="Chromosome"/>
</dbReference>
<dbReference type="EMBL" id="CP093547">
    <property type="protein sequence ID" value="UNP29297.1"/>
    <property type="molecule type" value="Genomic_DNA"/>
</dbReference>
<sequence>MLKKFKFPLIYILELALWFPLFAGFVTVVAFIAAEPIASLDLDGKSLPPTWEAAVANHGKYLEGYLIANHPVAFTLGVLLLVGSAAALYQVHKAMLFQRQSDGASRAMAHNIAHVCVGAAVLAFGYIAAMNLFVGVSPV</sequence>
<keyword evidence="3" id="KW-1185">Reference proteome</keyword>
<proteinExistence type="predicted"/>
<evidence type="ECO:0000313" key="3">
    <source>
        <dbReference type="Proteomes" id="UP000829194"/>
    </source>
</evidence>
<feature type="transmembrane region" description="Helical" evidence="1">
    <location>
        <begin position="12"/>
        <end position="34"/>
    </location>
</feature>
<evidence type="ECO:0000256" key="1">
    <source>
        <dbReference type="SAM" id="Phobius"/>
    </source>
</evidence>
<accession>A0ABY3X9N4</accession>
<reference evidence="2 3" key="1">
    <citation type="submission" date="2022-03" db="EMBL/GenBank/DDBJ databases">
        <title>Complete genome sequence of Lysobacter capsici VKM B-2533 and Lysobacter gummosus 10.1.1, promising sources of lytic agents.</title>
        <authorList>
            <person name="Tarlachkov S.V."/>
            <person name="Kudryakova I.V."/>
            <person name="Afoshin A.S."/>
            <person name="Leontyevskaya E.A."/>
            <person name="Leontyevskaya N.V."/>
        </authorList>
    </citation>
    <scope>NUCLEOTIDE SEQUENCE [LARGE SCALE GENOMIC DNA]</scope>
    <source>
        <strain evidence="2 3">10.1.1</strain>
    </source>
</reference>
<protein>
    <submittedName>
        <fullName evidence="2">Uncharacterized protein</fullName>
    </submittedName>
</protein>
<keyword evidence="1" id="KW-0472">Membrane</keyword>
<gene>
    <name evidence="2" type="ORF">MOV92_22975</name>
</gene>
<feature type="transmembrane region" description="Helical" evidence="1">
    <location>
        <begin position="112"/>
        <end position="134"/>
    </location>
</feature>
<name>A0ABY3X9N4_9GAMM</name>